<dbReference type="GO" id="GO:0044877">
    <property type="term" value="F:protein-containing complex binding"/>
    <property type="evidence" value="ECO:0007669"/>
    <property type="project" value="TreeGrafter"/>
</dbReference>
<evidence type="ECO:0000313" key="2">
    <source>
        <dbReference type="EMBL" id="RQH03294.1"/>
    </source>
</evidence>
<dbReference type="PANTHER" id="PTHR12126">
    <property type="entry name" value="NADH-UBIQUINONE OXIDOREDUCTASE 39 KDA SUBUNIT-RELATED"/>
    <property type="match status" value="1"/>
</dbReference>
<sequence length="260" mass="27749">MSDPVRTLLTGATGTLGRALRPRLVEAGHDVRAASRSPRSAADGVEWVELDLADGTGLPEALEGVDVVVHAASAPRGDSEAVDVRGTERLLEAAAAEGVSNVCYVSIVGVDRIPLSYYEHKREAERLVEERPVPSTIVRATQFHSFAFELLETVSRLPIWPLPTAVRIQPVDVGEVAAAICERATLEPAGRVPPVGGPEVRTVRELASAYREAKGLGRPIVRLPVPGSAAAAFRNGEATCPDRAVGTVSWEAWLSRRLDS</sequence>
<dbReference type="PANTHER" id="PTHR12126:SF11">
    <property type="entry name" value="NADH DEHYDROGENASE [UBIQUINONE] 1 ALPHA SUBCOMPLEX SUBUNIT 9, MITOCHONDRIAL"/>
    <property type="match status" value="1"/>
</dbReference>
<comment type="caution">
    <text evidence="2">The sequence shown here is derived from an EMBL/GenBank/DDBJ whole genome shotgun (WGS) entry which is preliminary data.</text>
</comment>
<dbReference type="Gene3D" id="3.40.50.720">
    <property type="entry name" value="NAD(P)-binding Rossmann-like Domain"/>
    <property type="match status" value="1"/>
</dbReference>
<proteinExistence type="predicted"/>
<dbReference type="AlphaFoldDB" id="A0A3N6MGT2"/>
<organism evidence="2 3">
    <name type="scientific">Natrarchaeobius chitinivorans</name>
    <dbReference type="NCBI Taxonomy" id="1679083"/>
    <lineage>
        <taxon>Archaea</taxon>
        <taxon>Methanobacteriati</taxon>
        <taxon>Methanobacteriota</taxon>
        <taxon>Stenosarchaea group</taxon>
        <taxon>Halobacteria</taxon>
        <taxon>Halobacteriales</taxon>
        <taxon>Natrialbaceae</taxon>
        <taxon>Natrarchaeobius</taxon>
    </lineage>
</organism>
<gene>
    <name evidence="2" type="ORF">EA472_01550</name>
</gene>
<dbReference type="InterPro" id="IPR051207">
    <property type="entry name" value="ComplexI_NDUFA9_subunit"/>
</dbReference>
<keyword evidence="3" id="KW-1185">Reference proteome</keyword>
<dbReference type="InterPro" id="IPR016040">
    <property type="entry name" value="NAD(P)-bd_dom"/>
</dbReference>
<name>A0A3N6MGT2_NATCH</name>
<feature type="domain" description="NAD(P)-binding" evidence="1">
    <location>
        <begin position="11"/>
        <end position="144"/>
    </location>
</feature>
<dbReference type="Proteomes" id="UP000281431">
    <property type="component" value="Unassembled WGS sequence"/>
</dbReference>
<dbReference type="Pfam" id="PF13460">
    <property type="entry name" value="NAD_binding_10"/>
    <property type="match status" value="1"/>
</dbReference>
<evidence type="ECO:0000259" key="1">
    <source>
        <dbReference type="Pfam" id="PF13460"/>
    </source>
</evidence>
<dbReference type="EMBL" id="REFZ01000001">
    <property type="protein sequence ID" value="RQH03294.1"/>
    <property type="molecule type" value="Genomic_DNA"/>
</dbReference>
<accession>A0A3N6MGT2</accession>
<evidence type="ECO:0000313" key="3">
    <source>
        <dbReference type="Proteomes" id="UP000281431"/>
    </source>
</evidence>
<dbReference type="InterPro" id="IPR036291">
    <property type="entry name" value="NAD(P)-bd_dom_sf"/>
</dbReference>
<dbReference type="OrthoDB" id="240242at2157"/>
<reference evidence="2 3" key="1">
    <citation type="submission" date="2018-10" db="EMBL/GenBank/DDBJ databases">
        <title>Natrarchaeobius chitinivorans gen. nov., sp. nov., and Natrarchaeobius haloalkaliphilus sp. nov., alkaliphilic, chitin-utilizing haloarchaea from hypersaline alkaline lakes.</title>
        <authorList>
            <person name="Sorokin D.Y."/>
            <person name="Elcheninov A.G."/>
            <person name="Kostrikina N.A."/>
            <person name="Bale N.J."/>
            <person name="Sinninghe Damste J.S."/>
            <person name="Khijniak T.V."/>
            <person name="Kublanov I.V."/>
            <person name="Toshchakov S.V."/>
        </authorList>
    </citation>
    <scope>NUCLEOTIDE SEQUENCE [LARGE SCALE GENOMIC DNA]</scope>
    <source>
        <strain evidence="2 3">AArcht7</strain>
    </source>
</reference>
<dbReference type="SUPFAM" id="SSF51735">
    <property type="entry name" value="NAD(P)-binding Rossmann-fold domains"/>
    <property type="match status" value="1"/>
</dbReference>
<protein>
    <submittedName>
        <fullName evidence="2">NAD-dependent epimerase/dehydratase family protein</fullName>
    </submittedName>
</protein>